<evidence type="ECO:0000313" key="11">
    <source>
        <dbReference type="Proteomes" id="UP000002358"/>
    </source>
</evidence>
<evidence type="ECO:0000256" key="1">
    <source>
        <dbReference type="ARBA" id="ARBA00004123"/>
    </source>
</evidence>
<dbReference type="GO" id="GO:0000981">
    <property type="term" value="F:DNA-binding transcription factor activity, RNA polymerase II-specific"/>
    <property type="evidence" value="ECO:0007669"/>
    <property type="project" value="InterPro"/>
</dbReference>
<dbReference type="PROSITE" id="PS00027">
    <property type="entry name" value="HOMEOBOX_1"/>
    <property type="match status" value="1"/>
</dbReference>
<dbReference type="GO" id="GO:0000977">
    <property type="term" value="F:RNA polymerase II transcription regulatory region sequence-specific DNA binding"/>
    <property type="evidence" value="ECO:0007669"/>
    <property type="project" value="TreeGrafter"/>
</dbReference>
<keyword evidence="4 6" id="KW-0371">Homeobox</keyword>
<dbReference type="Proteomes" id="UP000002358">
    <property type="component" value="Chromosome 2"/>
</dbReference>
<accession>A0A7M7Q340</accession>
<dbReference type="KEGG" id="nvi:100680462"/>
<keyword evidence="11" id="KW-1185">Reference proteome</keyword>
<dbReference type="Gene3D" id="1.10.10.60">
    <property type="entry name" value="Homeodomain-like"/>
    <property type="match status" value="1"/>
</dbReference>
<dbReference type="InterPro" id="IPR017970">
    <property type="entry name" value="Homeobox_CS"/>
</dbReference>
<comment type="subcellular location">
    <subcellularLocation>
        <location evidence="1 6 7">Nucleus</location>
    </subcellularLocation>
</comment>
<dbReference type="RefSeq" id="XP_031780151.1">
    <property type="nucleotide sequence ID" value="XM_031924291.2"/>
</dbReference>
<feature type="DNA-binding region" description="Homeobox" evidence="6">
    <location>
        <begin position="151"/>
        <end position="210"/>
    </location>
</feature>
<proteinExistence type="predicted"/>
<dbReference type="InParanoid" id="A0A7M7Q340"/>
<organism evidence="10 11">
    <name type="scientific">Nasonia vitripennis</name>
    <name type="common">Parasitic wasp</name>
    <dbReference type="NCBI Taxonomy" id="7425"/>
    <lineage>
        <taxon>Eukaryota</taxon>
        <taxon>Metazoa</taxon>
        <taxon>Ecdysozoa</taxon>
        <taxon>Arthropoda</taxon>
        <taxon>Hexapoda</taxon>
        <taxon>Insecta</taxon>
        <taxon>Pterygota</taxon>
        <taxon>Neoptera</taxon>
        <taxon>Endopterygota</taxon>
        <taxon>Hymenoptera</taxon>
        <taxon>Apocrita</taxon>
        <taxon>Proctotrupomorpha</taxon>
        <taxon>Chalcidoidea</taxon>
        <taxon>Pteromalidae</taxon>
        <taxon>Pteromalinae</taxon>
        <taxon>Nasonia</taxon>
    </lineage>
</organism>
<dbReference type="GO" id="GO:0005634">
    <property type="term" value="C:nucleus"/>
    <property type="evidence" value="ECO:0007669"/>
    <property type="project" value="UniProtKB-SubCell"/>
</dbReference>
<dbReference type="InterPro" id="IPR050649">
    <property type="entry name" value="Paired_Homeobox_TFs"/>
</dbReference>
<feature type="compositionally biased region" description="Basic and acidic residues" evidence="8">
    <location>
        <begin position="372"/>
        <end position="387"/>
    </location>
</feature>
<feature type="domain" description="Homeobox" evidence="9">
    <location>
        <begin position="149"/>
        <end position="209"/>
    </location>
</feature>
<dbReference type="SUPFAM" id="SSF46689">
    <property type="entry name" value="Homeodomain-like"/>
    <property type="match status" value="1"/>
</dbReference>
<name>A0A7M7Q340_NASVI</name>
<dbReference type="Pfam" id="PF00046">
    <property type="entry name" value="Homeodomain"/>
    <property type="match status" value="1"/>
</dbReference>
<feature type="compositionally biased region" description="Low complexity" evidence="8">
    <location>
        <begin position="337"/>
        <end position="352"/>
    </location>
</feature>
<evidence type="ECO:0000256" key="5">
    <source>
        <dbReference type="ARBA" id="ARBA00023242"/>
    </source>
</evidence>
<keyword evidence="2" id="KW-0217">Developmental protein</keyword>
<feature type="region of interest" description="Disordered" evidence="8">
    <location>
        <begin position="333"/>
        <end position="407"/>
    </location>
</feature>
<protein>
    <recommendedName>
        <fullName evidence="9">Homeobox domain-containing protein</fullName>
    </recommendedName>
</protein>
<dbReference type="FunFam" id="1.10.10.60:FF:000102">
    <property type="entry name" value="Aristaless related homeobox"/>
    <property type="match status" value="1"/>
</dbReference>
<dbReference type="SMART" id="SM00389">
    <property type="entry name" value="HOX"/>
    <property type="match status" value="1"/>
</dbReference>
<dbReference type="CTD" id="47894"/>
<dbReference type="CDD" id="cd00086">
    <property type="entry name" value="homeodomain"/>
    <property type="match status" value="1"/>
</dbReference>
<reference evidence="10" key="1">
    <citation type="submission" date="2021-01" db="UniProtKB">
        <authorList>
            <consortium name="EnsemblMetazoa"/>
        </authorList>
    </citation>
    <scope>IDENTIFICATION</scope>
</reference>
<dbReference type="OrthoDB" id="6159439at2759"/>
<evidence type="ECO:0000256" key="8">
    <source>
        <dbReference type="SAM" id="MobiDB-lite"/>
    </source>
</evidence>
<dbReference type="PROSITE" id="PS50071">
    <property type="entry name" value="HOMEOBOX_2"/>
    <property type="match status" value="1"/>
</dbReference>
<evidence type="ECO:0000256" key="3">
    <source>
        <dbReference type="ARBA" id="ARBA00023125"/>
    </source>
</evidence>
<evidence type="ECO:0000313" key="10">
    <source>
        <dbReference type="EnsemblMetazoa" id="XP_031780151"/>
    </source>
</evidence>
<evidence type="ECO:0000259" key="9">
    <source>
        <dbReference type="PROSITE" id="PS50071"/>
    </source>
</evidence>
<dbReference type="PANTHER" id="PTHR24329:SF570">
    <property type="entry name" value="HOMEOBRAIN"/>
    <property type="match status" value="1"/>
</dbReference>
<evidence type="ECO:0000256" key="2">
    <source>
        <dbReference type="ARBA" id="ARBA00022473"/>
    </source>
</evidence>
<evidence type="ECO:0000256" key="7">
    <source>
        <dbReference type="RuleBase" id="RU000682"/>
    </source>
</evidence>
<dbReference type="InterPro" id="IPR009057">
    <property type="entry name" value="Homeodomain-like_sf"/>
</dbReference>
<dbReference type="GeneID" id="100680462"/>
<dbReference type="AlphaFoldDB" id="A0A7M7Q340"/>
<dbReference type="PANTHER" id="PTHR24329">
    <property type="entry name" value="HOMEOBOX PROTEIN ARISTALESS"/>
    <property type="match status" value="1"/>
</dbReference>
<dbReference type="InterPro" id="IPR001356">
    <property type="entry name" value="HD"/>
</dbReference>
<feature type="compositionally biased region" description="Basic and acidic residues" evidence="8">
    <location>
        <begin position="396"/>
        <end position="407"/>
    </location>
</feature>
<dbReference type="EnsemblMetazoa" id="XM_031924291">
    <property type="protein sequence ID" value="XP_031780151"/>
    <property type="gene ID" value="LOC100680462"/>
</dbReference>
<sequence length="407" mass="44604">MRLRVSYCFDPIEPSVRAFGYFACLAFILISKSALSNSSLAMACACHSFSIARILGLSCVGNSKDHIDPYSAYDSSGDENDFTENESATMEFAESDVVFIVCTPTIVQDFTSETDTVGEPGDTEIGLSDHQIGDGLNDTLDLNESDRPRKVRRSRTTFTTYQLHQLERAFEKTQYPDVFTREELAMSLDLSEARVQVWFQNRRAKWRKKEKALGRDTSFMHVEQAGVNELSLHAHLLQTASGLPGGAGPDSAGGHAAANAFPWFMPPMFPPPWSTTAAPKLPHIQAFLSQYCMGLPFQNLAGIGLPGVVGLGSTAGAVGGGASSPLSHHIALDRQQQHSPPQQQQSGSTQHPLNLGLPQSLPQNLSSKKRERPVDDDSSSDHEEERRRHSAQLLRVKAEEAMCKNDN</sequence>
<evidence type="ECO:0000256" key="6">
    <source>
        <dbReference type="PROSITE-ProRule" id="PRU00108"/>
    </source>
</evidence>
<keyword evidence="5 6" id="KW-0539">Nucleus</keyword>
<keyword evidence="3 6" id="KW-0238">DNA-binding</keyword>
<evidence type="ECO:0000256" key="4">
    <source>
        <dbReference type="ARBA" id="ARBA00023155"/>
    </source>
</evidence>